<protein>
    <recommendedName>
        <fullName evidence="3">SS18 N-terminal domain-containing protein</fullName>
    </recommendedName>
</protein>
<feature type="compositionally biased region" description="Acidic residues" evidence="2">
    <location>
        <begin position="308"/>
        <end position="318"/>
    </location>
</feature>
<dbReference type="GeneID" id="20081424"/>
<feature type="region of interest" description="Disordered" evidence="2">
    <location>
        <begin position="120"/>
        <end position="373"/>
    </location>
</feature>
<evidence type="ECO:0000313" key="4">
    <source>
        <dbReference type="EMBL" id="ETW03967.1"/>
    </source>
</evidence>
<name>A0A024UDL9_9STRA</name>
<evidence type="ECO:0000256" key="2">
    <source>
        <dbReference type="SAM" id="MobiDB-lite"/>
    </source>
</evidence>
<sequence>MEPEHKYISTENIQSMLDENSALIVEIIQLNNSVKHERGAQLADVQDKLDKKRKKLNRNLMTLAKWADESTEPPVKSAPRPQVHHQAPPAHIAPQQPVASNGVTVPLNVPEPIVVAPQTASAAPDAAAPVGSPTSPVKPEVRDDSVFKNEGDAPVPGDDSMGAGENAANNDTEGPSSTSEPAQRELESQPYEADETSTAMNEESAPSTSEIDAAAAPSIEGTVDAEQPVQDDAVRQENEQAGTTLSMEPSDENKTNAAVDEPVDDQLGAANVSEETPPGVLDASGDVNVQEEVVKAPANEDPPRAADSADEPSTEAEDPAGSMPDEASVDAPKEPFSTEQVGIQGGYDETSHVASDQPDGVVDAADTASKQDE</sequence>
<feature type="compositionally biased region" description="Low complexity" evidence="2">
    <location>
        <begin position="120"/>
        <end position="129"/>
    </location>
</feature>
<dbReference type="AlphaFoldDB" id="A0A024UDL9"/>
<dbReference type="OrthoDB" id="79899at2759"/>
<dbReference type="EMBL" id="KI913958">
    <property type="protein sequence ID" value="ETW03967.1"/>
    <property type="molecule type" value="Genomic_DNA"/>
</dbReference>
<accession>A0A024UDL9</accession>
<comment type="similarity">
    <text evidence="1">Belongs to the SS18 family.</text>
</comment>
<feature type="region of interest" description="Disordered" evidence="2">
    <location>
        <begin position="67"/>
        <end position="97"/>
    </location>
</feature>
<organism evidence="4">
    <name type="scientific">Aphanomyces invadans</name>
    <dbReference type="NCBI Taxonomy" id="157072"/>
    <lineage>
        <taxon>Eukaryota</taxon>
        <taxon>Sar</taxon>
        <taxon>Stramenopiles</taxon>
        <taxon>Oomycota</taxon>
        <taxon>Saprolegniomycetes</taxon>
        <taxon>Saprolegniales</taxon>
        <taxon>Verrucalvaceae</taxon>
        <taxon>Aphanomyces</taxon>
    </lineage>
</organism>
<feature type="compositionally biased region" description="Polar residues" evidence="2">
    <location>
        <begin position="196"/>
        <end position="210"/>
    </location>
</feature>
<feature type="domain" description="SS18 N-terminal" evidence="3">
    <location>
        <begin position="8"/>
        <end position="72"/>
    </location>
</feature>
<dbReference type="RefSeq" id="XP_008866923.1">
    <property type="nucleotide sequence ID" value="XM_008868701.1"/>
</dbReference>
<dbReference type="InterPro" id="IPR007726">
    <property type="entry name" value="SS18_N"/>
</dbReference>
<evidence type="ECO:0000256" key="1">
    <source>
        <dbReference type="ARBA" id="ARBA00007945"/>
    </source>
</evidence>
<feature type="compositionally biased region" description="Polar residues" evidence="2">
    <location>
        <begin position="167"/>
        <end position="181"/>
    </location>
</feature>
<dbReference type="eggNOG" id="ENOG502S4GA">
    <property type="taxonomic scope" value="Eukaryota"/>
</dbReference>
<feature type="compositionally biased region" description="Low complexity" evidence="2">
    <location>
        <begin position="78"/>
        <end position="97"/>
    </location>
</feature>
<dbReference type="STRING" id="157072.A0A024UDL9"/>
<evidence type="ECO:0000259" key="3">
    <source>
        <dbReference type="Pfam" id="PF05030"/>
    </source>
</evidence>
<reference evidence="4" key="1">
    <citation type="submission" date="2013-12" db="EMBL/GenBank/DDBJ databases">
        <title>The Genome Sequence of Aphanomyces invadans NJM9701.</title>
        <authorList>
            <consortium name="The Broad Institute Genomics Platform"/>
            <person name="Russ C."/>
            <person name="Tyler B."/>
            <person name="van West P."/>
            <person name="Dieguez-Uribeondo J."/>
            <person name="Young S.K."/>
            <person name="Zeng Q."/>
            <person name="Gargeya S."/>
            <person name="Fitzgerald M."/>
            <person name="Abouelleil A."/>
            <person name="Alvarado L."/>
            <person name="Chapman S.B."/>
            <person name="Gainer-Dewar J."/>
            <person name="Goldberg J."/>
            <person name="Griggs A."/>
            <person name="Gujja S."/>
            <person name="Hansen M."/>
            <person name="Howarth C."/>
            <person name="Imamovic A."/>
            <person name="Ireland A."/>
            <person name="Larimer J."/>
            <person name="McCowan C."/>
            <person name="Murphy C."/>
            <person name="Pearson M."/>
            <person name="Poon T.W."/>
            <person name="Priest M."/>
            <person name="Roberts A."/>
            <person name="Saif S."/>
            <person name="Shea T."/>
            <person name="Sykes S."/>
            <person name="Wortman J."/>
            <person name="Nusbaum C."/>
            <person name="Birren B."/>
        </authorList>
    </citation>
    <scope>NUCLEOTIDE SEQUENCE [LARGE SCALE GENOMIC DNA]</scope>
    <source>
        <strain evidence="4">NJM9701</strain>
    </source>
</reference>
<dbReference type="Pfam" id="PF05030">
    <property type="entry name" value="SSXT"/>
    <property type="match status" value="1"/>
</dbReference>
<dbReference type="VEuPathDB" id="FungiDB:H310_04374"/>
<proteinExistence type="inferred from homology"/>
<gene>
    <name evidence="4" type="ORF">H310_04374</name>
</gene>
<feature type="compositionally biased region" description="Basic and acidic residues" evidence="2">
    <location>
        <begin position="139"/>
        <end position="151"/>
    </location>
</feature>